<dbReference type="GO" id="GO:0005524">
    <property type="term" value="F:ATP binding"/>
    <property type="evidence" value="ECO:0007669"/>
    <property type="project" value="UniProtKB-KW"/>
</dbReference>
<evidence type="ECO:0000256" key="7">
    <source>
        <dbReference type="ARBA" id="ARBA00023136"/>
    </source>
</evidence>
<dbReference type="InterPro" id="IPR027417">
    <property type="entry name" value="P-loop_NTPase"/>
</dbReference>
<dbReference type="InterPro" id="IPR003593">
    <property type="entry name" value="AAA+_ATPase"/>
</dbReference>
<dbReference type="InterPro" id="IPR050093">
    <property type="entry name" value="ABC_SmlMolc_Importer"/>
</dbReference>
<dbReference type="PROSITE" id="PS50893">
    <property type="entry name" value="ABC_TRANSPORTER_2"/>
    <property type="match status" value="1"/>
</dbReference>
<dbReference type="Proteomes" id="UP000005953">
    <property type="component" value="Unassembled WGS sequence"/>
</dbReference>
<feature type="domain" description="ABC transporter" evidence="8">
    <location>
        <begin position="2"/>
        <end position="214"/>
    </location>
</feature>
<keyword evidence="7" id="KW-0472">Membrane</keyword>
<comment type="caution">
    <text evidence="9">The sequence shown here is derived from an EMBL/GenBank/DDBJ whole genome shotgun (WGS) entry which is preliminary data.</text>
</comment>
<dbReference type="Gene3D" id="3.40.50.300">
    <property type="entry name" value="P-loop containing nucleotide triphosphate hydrolases"/>
    <property type="match status" value="1"/>
</dbReference>
<gene>
    <name evidence="9" type="ORF">MED297_13147</name>
</gene>
<dbReference type="AlphaFoldDB" id="A4BCA5"/>
<organism evidence="9 10">
    <name type="scientific">Reinekea blandensis MED297</name>
    <dbReference type="NCBI Taxonomy" id="314283"/>
    <lineage>
        <taxon>Bacteria</taxon>
        <taxon>Pseudomonadati</taxon>
        <taxon>Pseudomonadota</taxon>
        <taxon>Gammaproteobacteria</taxon>
        <taxon>Oceanospirillales</taxon>
        <taxon>Saccharospirillaceae</taxon>
        <taxon>Reinekea</taxon>
    </lineage>
</organism>
<keyword evidence="1" id="KW-0813">Transport</keyword>
<dbReference type="Pfam" id="PF00005">
    <property type="entry name" value="ABC_tran"/>
    <property type="match status" value="1"/>
</dbReference>
<accession>A4BCA5</accession>
<dbReference type="SMART" id="SM00382">
    <property type="entry name" value="AAA"/>
    <property type="match status" value="1"/>
</dbReference>
<dbReference type="InterPro" id="IPR003439">
    <property type="entry name" value="ABC_transporter-like_ATP-bd"/>
</dbReference>
<evidence type="ECO:0000256" key="5">
    <source>
        <dbReference type="ARBA" id="ARBA00022840"/>
    </source>
</evidence>
<keyword evidence="3" id="KW-0997">Cell inner membrane</keyword>
<keyword evidence="2" id="KW-1003">Cell membrane</keyword>
<evidence type="ECO:0000259" key="8">
    <source>
        <dbReference type="PROSITE" id="PS50893"/>
    </source>
</evidence>
<dbReference type="InterPro" id="IPR017871">
    <property type="entry name" value="ABC_transporter-like_CS"/>
</dbReference>
<dbReference type="STRING" id="314283.MED297_13147"/>
<dbReference type="PROSITE" id="PS00211">
    <property type="entry name" value="ABC_TRANSPORTER_1"/>
    <property type="match status" value="1"/>
</dbReference>
<dbReference type="EMBL" id="AAOE01000005">
    <property type="protein sequence ID" value="EAR10171.1"/>
    <property type="molecule type" value="Genomic_DNA"/>
</dbReference>
<evidence type="ECO:0000256" key="2">
    <source>
        <dbReference type="ARBA" id="ARBA00022475"/>
    </source>
</evidence>
<dbReference type="OrthoDB" id="9802264at2"/>
<evidence type="ECO:0000313" key="10">
    <source>
        <dbReference type="Proteomes" id="UP000005953"/>
    </source>
</evidence>
<keyword evidence="4" id="KW-0547">Nucleotide-binding</keyword>
<dbReference type="SUPFAM" id="SSF52540">
    <property type="entry name" value="P-loop containing nucleoside triphosphate hydrolases"/>
    <property type="match status" value="1"/>
</dbReference>
<keyword evidence="10" id="KW-1185">Reference proteome</keyword>
<reference evidence="9 10" key="1">
    <citation type="submission" date="2006-02" db="EMBL/GenBank/DDBJ databases">
        <authorList>
            <person name="Pinhassi J."/>
            <person name="Pedros-Alio C."/>
            <person name="Ferriera S."/>
            <person name="Johnson J."/>
            <person name="Kravitz S."/>
            <person name="Halpern A."/>
            <person name="Remington K."/>
            <person name="Beeson K."/>
            <person name="Tran B."/>
            <person name="Rogers Y.-H."/>
            <person name="Friedman R."/>
            <person name="Venter J.C."/>
        </authorList>
    </citation>
    <scope>NUCLEOTIDE SEQUENCE [LARGE SCALE GENOMIC DNA]</scope>
    <source>
        <strain evidence="9 10">MED297</strain>
    </source>
</reference>
<dbReference type="RefSeq" id="WP_008042501.1">
    <property type="nucleotide sequence ID" value="NZ_CH724149.1"/>
</dbReference>
<sequence length="214" mass="23921">MLEVQDLVCRLGTHRFHWNFSVPEQSFLAVTGPSGLGKSSLLNALLGFLPSESGRICWRQQDLSHASVAARPFGVLFQRDNLFEHLSVEKNLSLGLSPSGRLSGVMQEQLLEAARRFQIDDLLKKRAGALSGGQQQRVALSRVFLQNRPVLLLDEPFSSLDPGLRRDGLDWVQELQREQKTTIVMVTHHLAEVREAASHVLEGVSSDQWTQYPA</sequence>
<evidence type="ECO:0000256" key="3">
    <source>
        <dbReference type="ARBA" id="ARBA00022519"/>
    </source>
</evidence>
<dbReference type="PANTHER" id="PTHR42781:SF1">
    <property type="entry name" value="THIAMINE IMPORT ATP-BINDING PROTEIN THIQ"/>
    <property type="match status" value="1"/>
</dbReference>
<dbReference type="GO" id="GO:0016887">
    <property type="term" value="F:ATP hydrolysis activity"/>
    <property type="evidence" value="ECO:0007669"/>
    <property type="project" value="InterPro"/>
</dbReference>
<dbReference type="HOGENOM" id="CLU_000604_1_22_6"/>
<keyword evidence="6" id="KW-1278">Translocase</keyword>
<protein>
    <submittedName>
        <fullName evidence="9">Thiamine transport ATP-binding protein ThiQ</fullName>
    </submittedName>
</protein>
<proteinExistence type="predicted"/>
<name>A4BCA5_9GAMM</name>
<evidence type="ECO:0000256" key="6">
    <source>
        <dbReference type="ARBA" id="ARBA00022967"/>
    </source>
</evidence>
<evidence type="ECO:0000256" key="4">
    <source>
        <dbReference type="ARBA" id="ARBA00022741"/>
    </source>
</evidence>
<evidence type="ECO:0000313" key="9">
    <source>
        <dbReference type="EMBL" id="EAR10171.1"/>
    </source>
</evidence>
<keyword evidence="5 9" id="KW-0067">ATP-binding</keyword>
<dbReference type="PANTHER" id="PTHR42781">
    <property type="entry name" value="SPERMIDINE/PUTRESCINE IMPORT ATP-BINDING PROTEIN POTA"/>
    <property type="match status" value="1"/>
</dbReference>
<evidence type="ECO:0000256" key="1">
    <source>
        <dbReference type="ARBA" id="ARBA00022448"/>
    </source>
</evidence>